<dbReference type="AlphaFoldDB" id="A0AAV4CV61"/>
<evidence type="ECO:0000313" key="2">
    <source>
        <dbReference type="EMBL" id="GFO35788.1"/>
    </source>
</evidence>
<gene>
    <name evidence="2" type="ORF">PoB_006229300</name>
</gene>
<organism evidence="2 3">
    <name type="scientific">Plakobranchus ocellatus</name>
    <dbReference type="NCBI Taxonomy" id="259542"/>
    <lineage>
        <taxon>Eukaryota</taxon>
        <taxon>Metazoa</taxon>
        <taxon>Spiralia</taxon>
        <taxon>Lophotrochozoa</taxon>
        <taxon>Mollusca</taxon>
        <taxon>Gastropoda</taxon>
        <taxon>Heterobranchia</taxon>
        <taxon>Euthyneura</taxon>
        <taxon>Panpulmonata</taxon>
        <taxon>Sacoglossa</taxon>
        <taxon>Placobranchoidea</taxon>
        <taxon>Plakobranchidae</taxon>
        <taxon>Plakobranchus</taxon>
    </lineage>
</organism>
<comment type="caution">
    <text evidence="2">The sequence shown here is derived from an EMBL/GenBank/DDBJ whole genome shotgun (WGS) entry which is preliminary data.</text>
</comment>
<evidence type="ECO:0000313" key="3">
    <source>
        <dbReference type="Proteomes" id="UP000735302"/>
    </source>
</evidence>
<protein>
    <submittedName>
        <fullName evidence="2">Uncharacterized protein</fullName>
    </submittedName>
</protein>
<keyword evidence="3" id="KW-1185">Reference proteome</keyword>
<reference evidence="2 3" key="1">
    <citation type="journal article" date="2021" name="Elife">
        <title>Chloroplast acquisition without the gene transfer in kleptoplastic sea slugs, Plakobranchus ocellatus.</title>
        <authorList>
            <person name="Maeda T."/>
            <person name="Takahashi S."/>
            <person name="Yoshida T."/>
            <person name="Shimamura S."/>
            <person name="Takaki Y."/>
            <person name="Nagai Y."/>
            <person name="Toyoda A."/>
            <person name="Suzuki Y."/>
            <person name="Arimoto A."/>
            <person name="Ishii H."/>
            <person name="Satoh N."/>
            <person name="Nishiyama T."/>
            <person name="Hasebe M."/>
            <person name="Maruyama T."/>
            <person name="Minagawa J."/>
            <person name="Obokata J."/>
            <person name="Shigenobu S."/>
        </authorList>
    </citation>
    <scope>NUCLEOTIDE SEQUENCE [LARGE SCALE GENOMIC DNA]</scope>
</reference>
<dbReference type="EMBL" id="BLXT01007004">
    <property type="protein sequence ID" value="GFO35788.1"/>
    <property type="molecule type" value="Genomic_DNA"/>
</dbReference>
<feature type="compositionally biased region" description="Basic residues" evidence="1">
    <location>
        <begin position="29"/>
        <end position="43"/>
    </location>
</feature>
<evidence type="ECO:0000256" key="1">
    <source>
        <dbReference type="SAM" id="MobiDB-lite"/>
    </source>
</evidence>
<proteinExistence type="predicted"/>
<sequence length="118" mass="13602">MSAFAASYAGSRGGTDVHDSVGTSNLISHHNHHHHHHHHHHHQHEPTAEEYEKLTWWQRLQYRCNCCLINWLVHLLCKDTHEDKTLTTVFINSNIQAVSKQNMLDLLAIALPTISTFK</sequence>
<dbReference type="Proteomes" id="UP000735302">
    <property type="component" value="Unassembled WGS sequence"/>
</dbReference>
<accession>A0AAV4CV61</accession>
<name>A0AAV4CV61_9GAST</name>
<feature type="region of interest" description="Disordered" evidence="1">
    <location>
        <begin position="6"/>
        <end position="45"/>
    </location>
</feature>